<name>A0A1M6F2S0_9CLOT</name>
<dbReference type="AlphaFoldDB" id="A0A1M6F2S0"/>
<reference evidence="1 2" key="1">
    <citation type="submission" date="2016-11" db="EMBL/GenBank/DDBJ databases">
        <authorList>
            <person name="Jaros S."/>
            <person name="Januszkiewicz K."/>
            <person name="Wedrychowicz H."/>
        </authorList>
    </citation>
    <scope>NUCLEOTIDE SEQUENCE [LARGE SCALE GENOMIC DNA]</scope>
    <source>
        <strain evidence="1 2">DSM 21864</strain>
    </source>
</reference>
<dbReference type="OrthoDB" id="1706542at2"/>
<dbReference type="InterPro" id="IPR012851">
    <property type="entry name" value="Spore_coat_CotF-like"/>
</dbReference>
<dbReference type="EMBL" id="FQZO01000002">
    <property type="protein sequence ID" value="SHI91973.1"/>
    <property type="molecule type" value="Genomic_DNA"/>
</dbReference>
<sequence length="152" mass="17260">MPLTNKEKLFLEDNLNAEYLCIRKYDQYAALATDQQLKEVFNDLASKERQHAETIKGILTQNGVTTNNIFETTTPPKGDLSHVQKDLGTSDAQLLNDAITTEKHVTSAYNTAVLESADPNIRKQLQHIQKEEQDHAETLFNAMKARGWYKPQ</sequence>
<dbReference type="InterPro" id="IPR009078">
    <property type="entry name" value="Ferritin-like_SF"/>
</dbReference>
<dbReference type="RefSeq" id="WP_073005638.1">
    <property type="nucleotide sequence ID" value="NZ_FQZO01000002.1"/>
</dbReference>
<proteinExistence type="predicted"/>
<keyword evidence="2" id="KW-1185">Reference proteome</keyword>
<dbReference type="Pfam" id="PF07875">
    <property type="entry name" value="Coat_F"/>
    <property type="match status" value="1"/>
</dbReference>
<protein>
    <submittedName>
        <fullName evidence="1">Rubrerythrin</fullName>
    </submittedName>
</protein>
<evidence type="ECO:0000313" key="1">
    <source>
        <dbReference type="EMBL" id="SHI91973.1"/>
    </source>
</evidence>
<dbReference type="Proteomes" id="UP000184080">
    <property type="component" value="Unassembled WGS sequence"/>
</dbReference>
<dbReference type="Gene3D" id="1.20.1260.10">
    <property type="match status" value="1"/>
</dbReference>
<dbReference type="InterPro" id="IPR012347">
    <property type="entry name" value="Ferritin-like"/>
</dbReference>
<dbReference type="CDD" id="cd00657">
    <property type="entry name" value="Ferritin_like"/>
    <property type="match status" value="1"/>
</dbReference>
<gene>
    <name evidence="1" type="ORF">SAMN05444401_1788</name>
</gene>
<accession>A0A1M6F2S0</accession>
<dbReference type="SUPFAM" id="SSF47240">
    <property type="entry name" value="Ferritin-like"/>
    <property type="match status" value="1"/>
</dbReference>
<organism evidence="1 2">
    <name type="scientific">Clostridium amylolyticum</name>
    <dbReference type="NCBI Taxonomy" id="1121298"/>
    <lineage>
        <taxon>Bacteria</taxon>
        <taxon>Bacillati</taxon>
        <taxon>Bacillota</taxon>
        <taxon>Clostridia</taxon>
        <taxon>Eubacteriales</taxon>
        <taxon>Clostridiaceae</taxon>
        <taxon>Clostridium</taxon>
    </lineage>
</organism>
<evidence type="ECO:0000313" key="2">
    <source>
        <dbReference type="Proteomes" id="UP000184080"/>
    </source>
</evidence>
<dbReference type="STRING" id="1121298.SAMN05444401_1788"/>